<reference evidence="2" key="2">
    <citation type="submission" date="2022-08" db="EMBL/GenBank/DDBJ databases">
        <authorList>
            <person name="Dong C."/>
        </authorList>
    </citation>
    <scope>NUCLEOTIDE SEQUENCE</scope>
    <source>
        <strain evidence="2">59MF3M-4</strain>
    </source>
</reference>
<keyword evidence="3" id="KW-1185">Reference proteome</keyword>
<comment type="caution">
    <text evidence="2">The sequence shown here is derived from an EMBL/GenBank/DDBJ whole genome shotgun (WGS) entry which is preliminary data.</text>
</comment>
<feature type="chain" id="PRO_5040795092" evidence="1">
    <location>
        <begin position="25"/>
        <end position="142"/>
    </location>
</feature>
<dbReference type="EMBL" id="JAOANI010000028">
    <property type="protein sequence ID" value="MCT7360374.1"/>
    <property type="molecule type" value="Genomic_DNA"/>
</dbReference>
<gene>
    <name evidence="2" type="ORF">NYR02_15230</name>
</gene>
<evidence type="ECO:0000313" key="2">
    <source>
        <dbReference type="EMBL" id="MCT7360374.1"/>
    </source>
</evidence>
<dbReference type="Gene3D" id="3.40.190.10">
    <property type="entry name" value="Periplasmic binding protein-like II"/>
    <property type="match status" value="1"/>
</dbReference>
<organism evidence="2 3">
    <name type="scientific">Thalassolituus pacificus</name>
    <dbReference type="NCBI Taxonomy" id="2975440"/>
    <lineage>
        <taxon>Bacteria</taxon>
        <taxon>Pseudomonadati</taxon>
        <taxon>Pseudomonadota</taxon>
        <taxon>Gammaproteobacteria</taxon>
        <taxon>Oceanospirillales</taxon>
        <taxon>Oceanospirillaceae</taxon>
        <taxon>Thalassolituus</taxon>
    </lineage>
</organism>
<name>A0A9X2WHR6_9GAMM</name>
<sequence>MKLFKSISKIAIGLTLLIGSLVHAEVAVIVSASNANAALDQDTISRVFLGKTSNFPDGSQAIPVDQTEGAASREAFNDKVLGKSSSQLKAYWSRLIFTGKGTPPKESGSDAEVKDLVAKNPNLIGYVDASVVDGSVKVVFKF</sequence>
<proteinExistence type="predicted"/>
<keyword evidence="1" id="KW-0732">Signal</keyword>
<dbReference type="Proteomes" id="UP001147830">
    <property type="component" value="Unassembled WGS sequence"/>
</dbReference>
<evidence type="ECO:0000313" key="3">
    <source>
        <dbReference type="Proteomes" id="UP001147830"/>
    </source>
</evidence>
<feature type="signal peptide" evidence="1">
    <location>
        <begin position="1"/>
        <end position="24"/>
    </location>
</feature>
<accession>A0A9X2WHR6</accession>
<dbReference type="SUPFAM" id="SSF53850">
    <property type="entry name" value="Periplasmic binding protein-like II"/>
    <property type="match status" value="1"/>
</dbReference>
<protein>
    <submittedName>
        <fullName evidence="2">Phosphate ABC transporter substrate-binding protein</fullName>
    </submittedName>
</protein>
<dbReference type="AlphaFoldDB" id="A0A9X2WHR6"/>
<reference evidence="2" key="1">
    <citation type="journal article" date="2022" name="Front. Microbiol.">
        <title>Genome-based taxonomic rearrangement of Oceanobacter-related bacteria including the description of Thalassolituus hydrocarbonoclasticus sp. nov. and Thalassolituus pacificus sp. nov. and emended description of the genus Thalassolituus.</title>
        <authorList>
            <person name="Dong C."/>
            <person name="Wei L."/>
            <person name="Wang J."/>
            <person name="Lai Q."/>
            <person name="Huang Z."/>
            <person name="Shao Z."/>
        </authorList>
    </citation>
    <scope>NUCLEOTIDE SEQUENCE</scope>
    <source>
        <strain evidence="2">59MF3M-4</strain>
    </source>
</reference>
<evidence type="ECO:0000256" key="1">
    <source>
        <dbReference type="SAM" id="SignalP"/>
    </source>
</evidence>
<dbReference type="RefSeq" id="WP_260977211.1">
    <property type="nucleotide sequence ID" value="NZ_JAOANI010000028.1"/>
</dbReference>